<protein>
    <recommendedName>
        <fullName evidence="4">ABC transporter permease</fullName>
    </recommendedName>
</protein>
<feature type="transmembrane region" description="Helical" evidence="1">
    <location>
        <begin position="296"/>
        <end position="313"/>
    </location>
</feature>
<sequence length="325" mass="34922">MDLMQINRLIDDSRQYAQSGAATYTISLQDGIDGVACEGLSGVDGVQAVGAIRQSDRKIAFATLPSTGIPTYEVTPGAVRVFSPTLSDDGTDADGMGIILSSTVADTLGAQIGRTIAMNHSGDARVRGIYQYPDDGRDSQYSYAVLEPVNSDRPFDACLVRTWPVPNDIEMLMYLSARVTGKDQHPQISQLNSRLGSTPPSQTLFSERLTAFAPWVALVVAFILGLVMIRMRRLEFASALHAGVPKGILILQVLIELSAAAVGAMLLCTPLIVWVTLAVDASNMTALYDSLLRVPAAGYAGLLVGGLVAVLLTHERQLFTYFKNR</sequence>
<dbReference type="Proteomes" id="UP000326060">
    <property type="component" value="Unassembled WGS sequence"/>
</dbReference>
<accession>A0A5M9ZCY6</accession>
<dbReference type="RefSeq" id="WP_150394276.1">
    <property type="nucleotide sequence ID" value="NZ_RZJP01000002.1"/>
</dbReference>
<evidence type="ECO:0000256" key="1">
    <source>
        <dbReference type="SAM" id="Phobius"/>
    </source>
</evidence>
<reference evidence="2 3" key="1">
    <citation type="journal article" date="2019" name="Syst. Appl. Microbiol.">
        <title>Characterization of Bifidobacterium species in feaces of the Egyptian fruit bat: Description of B. vespertilionis sp. nov. and B. rousetti sp. nov.</title>
        <authorList>
            <person name="Modesto M."/>
            <person name="Satti M."/>
            <person name="Watanabe K."/>
            <person name="Puglisi E."/>
            <person name="Morelli L."/>
            <person name="Huang C.-H."/>
            <person name="Liou J.-S."/>
            <person name="Miyashita M."/>
            <person name="Tamura T."/>
            <person name="Saito S."/>
            <person name="Mori K."/>
            <person name="Huang L."/>
            <person name="Sciavilla P."/>
            <person name="Sandri C."/>
            <person name="Spiezio C."/>
            <person name="Vitali F."/>
            <person name="Cavalieri D."/>
            <person name="Perpetuini G."/>
            <person name="Tofalo R."/>
            <person name="Bonetti A."/>
            <person name="Arita M."/>
            <person name="Mattarelli P."/>
        </authorList>
    </citation>
    <scope>NUCLEOTIDE SEQUENCE [LARGE SCALE GENOMIC DNA]</scope>
    <source>
        <strain evidence="2 3">RST27</strain>
    </source>
</reference>
<dbReference type="AlphaFoldDB" id="A0A5M9ZCY6"/>
<keyword evidence="1" id="KW-1133">Transmembrane helix</keyword>
<organism evidence="2 3">
    <name type="scientific">Bifidobacterium callitrichos</name>
    <dbReference type="NCBI Taxonomy" id="762209"/>
    <lineage>
        <taxon>Bacteria</taxon>
        <taxon>Bacillati</taxon>
        <taxon>Actinomycetota</taxon>
        <taxon>Actinomycetes</taxon>
        <taxon>Bifidobacteriales</taxon>
        <taxon>Bifidobacteriaceae</taxon>
        <taxon>Bifidobacterium</taxon>
    </lineage>
</organism>
<evidence type="ECO:0000313" key="2">
    <source>
        <dbReference type="EMBL" id="KAA8816633.1"/>
    </source>
</evidence>
<dbReference type="EMBL" id="RZJP01000002">
    <property type="protein sequence ID" value="KAA8816633.1"/>
    <property type="molecule type" value="Genomic_DNA"/>
</dbReference>
<evidence type="ECO:0000313" key="3">
    <source>
        <dbReference type="Proteomes" id="UP000326060"/>
    </source>
</evidence>
<comment type="caution">
    <text evidence="2">The sequence shown here is derived from an EMBL/GenBank/DDBJ whole genome shotgun (WGS) entry which is preliminary data.</text>
</comment>
<keyword evidence="1" id="KW-0472">Membrane</keyword>
<feature type="transmembrane region" description="Helical" evidence="1">
    <location>
        <begin position="249"/>
        <end position="276"/>
    </location>
</feature>
<gene>
    <name evidence="2" type="ORF">EMB92_07120</name>
</gene>
<keyword evidence="1" id="KW-0812">Transmembrane</keyword>
<name>A0A5M9ZCY6_9BIFI</name>
<evidence type="ECO:0008006" key="4">
    <source>
        <dbReference type="Google" id="ProtNLM"/>
    </source>
</evidence>
<feature type="transmembrane region" description="Helical" evidence="1">
    <location>
        <begin position="209"/>
        <end position="229"/>
    </location>
</feature>
<proteinExistence type="predicted"/>